<comment type="function">
    <text evidence="2 16">ATPase component of the type II secretion system required for the energy-dependent secretion of extracellular factors such as proteases and toxins from the periplasm. Acts as a molecular motor to provide the energy that is required for assembly of the pseudopilus and the extrusion of substrates generated in the cytoplasm.</text>
</comment>
<evidence type="ECO:0000256" key="15">
    <source>
        <dbReference type="ARBA" id="ARBA00034006"/>
    </source>
</evidence>
<evidence type="ECO:0000256" key="4">
    <source>
        <dbReference type="ARBA" id="ARBA00006611"/>
    </source>
</evidence>
<evidence type="ECO:0000256" key="13">
    <source>
        <dbReference type="ARBA" id="ARBA00022967"/>
    </source>
</evidence>
<accession>A0A2N8RX91</accession>
<evidence type="ECO:0000256" key="6">
    <source>
        <dbReference type="ARBA" id="ARBA00022475"/>
    </source>
</evidence>
<dbReference type="InterPro" id="IPR027417">
    <property type="entry name" value="P-loop_NTPase"/>
</dbReference>
<comment type="caution">
    <text evidence="18">The sequence shown here is derived from an EMBL/GenBank/DDBJ whole genome shotgun (WGS) entry which is preliminary data.</text>
</comment>
<comment type="cofactor">
    <cofactor evidence="1">
        <name>Zn(2+)</name>
        <dbReference type="ChEBI" id="CHEBI:29105"/>
    </cofactor>
</comment>
<dbReference type="PANTHER" id="PTHR30258:SF27">
    <property type="entry name" value="BACTERIOPHAGE ADSORPTION PROTEIN B-RELATED"/>
    <property type="match status" value="1"/>
</dbReference>
<dbReference type="SUPFAM" id="SSF160246">
    <property type="entry name" value="EspE N-terminal domain-like"/>
    <property type="match status" value="1"/>
</dbReference>
<dbReference type="PROSITE" id="PS00662">
    <property type="entry name" value="T2SP_E"/>
    <property type="match status" value="1"/>
</dbReference>
<evidence type="ECO:0000256" key="7">
    <source>
        <dbReference type="ARBA" id="ARBA00022519"/>
    </source>
</evidence>
<keyword evidence="10" id="KW-0862">Zinc</keyword>
<dbReference type="SMART" id="SM00382">
    <property type="entry name" value="AAA"/>
    <property type="match status" value="1"/>
</dbReference>
<dbReference type="InterPro" id="IPR001482">
    <property type="entry name" value="T2SS/T4SS_dom"/>
</dbReference>
<evidence type="ECO:0000256" key="1">
    <source>
        <dbReference type="ARBA" id="ARBA00001947"/>
    </source>
</evidence>
<evidence type="ECO:0000313" key="18">
    <source>
        <dbReference type="EMBL" id="PNF78983.1"/>
    </source>
</evidence>
<keyword evidence="5 16" id="KW-0813">Transport</keyword>
<keyword evidence="11 16" id="KW-0067">ATP-binding</keyword>
<dbReference type="GO" id="GO:0015628">
    <property type="term" value="P:protein secretion by the type II secretion system"/>
    <property type="evidence" value="ECO:0007669"/>
    <property type="project" value="UniProtKB-UniRule"/>
</dbReference>
<dbReference type="GO" id="GO:0046872">
    <property type="term" value="F:metal ion binding"/>
    <property type="evidence" value="ECO:0007669"/>
    <property type="project" value="UniProtKB-KW"/>
</dbReference>
<keyword evidence="12 16" id="KW-0653">Protein transport</keyword>
<gene>
    <name evidence="18" type="primary">gspE</name>
    <name evidence="18" type="ORF">CXK92_18905</name>
</gene>
<evidence type="ECO:0000256" key="3">
    <source>
        <dbReference type="ARBA" id="ARBA00004533"/>
    </source>
</evidence>
<dbReference type="Pfam" id="PF00437">
    <property type="entry name" value="T2SSE"/>
    <property type="match status" value="1"/>
</dbReference>
<dbReference type="GO" id="GO:0005524">
    <property type="term" value="F:ATP binding"/>
    <property type="evidence" value="ECO:0007669"/>
    <property type="project" value="UniProtKB-UniRule"/>
</dbReference>
<dbReference type="RefSeq" id="WP_102826564.1">
    <property type="nucleotide sequence ID" value="NZ_CP139348.1"/>
</dbReference>
<keyword evidence="13" id="KW-1278">Translocase</keyword>
<sequence length="504" mass="55779">MPELDVNEVTALLEQPAQRRLPFAFARRHGVILLERGGELRLGLREGAALTAVQEAQRVVGMRLPMQWLPQADFDQALGVAYQHDSSAAMLMVEGLGNDLDLASLADQIQETEDLLEQEDDAPIIRLINAILGEAINENASDIHIETFEKRLVIRFRVDGILREVVQPKRELAALLVSRIKVMAKLDIAEKRIPQDGRISLRVGGREVDIRVSTLPSANGERVVLRLLDKQAGRLTLKHLGMNEHDREQLEQAVRKPHGIILVTGPTGSGKTTTLYAALTTLNDRTRNILTVEDPIEYHLEGIGQTQVNTKVDMTFARGLRAILRQDPDVVMVGEIRDQETADMAVQASLTGHLVLSTLHTNSAIGAVTRLVDMGVEPFLISSSLLGVLAQRLVRVLCNDCKRAYVADTAECALLGVSPDDAPTLYHAEGCEQCRGLGYRGRTGIYELVLFDDALRTMVHTRASEQDMLRHARVLGPSIRDDGLRKVREGVTTIEEVLRVTREE</sequence>
<dbReference type="GO" id="GO:0016887">
    <property type="term" value="F:ATP hydrolysis activity"/>
    <property type="evidence" value="ECO:0007669"/>
    <property type="project" value="TreeGrafter"/>
</dbReference>
<feature type="domain" description="Bacterial type II secretion system protein E" evidence="17">
    <location>
        <begin position="324"/>
        <end position="338"/>
    </location>
</feature>
<evidence type="ECO:0000256" key="12">
    <source>
        <dbReference type="ARBA" id="ARBA00022927"/>
    </source>
</evidence>
<dbReference type="GO" id="GO:0005886">
    <property type="term" value="C:plasma membrane"/>
    <property type="evidence" value="ECO:0007669"/>
    <property type="project" value="UniProtKB-SubCell"/>
</dbReference>
<keyword evidence="14" id="KW-0472">Membrane</keyword>
<protein>
    <recommendedName>
        <fullName evidence="16">Type II secretion system protein E</fullName>
        <shortName evidence="16">T2SS protein E</shortName>
    </recommendedName>
    <alternativeName>
        <fullName evidence="16">Type II traffic warden ATPase</fullName>
    </alternativeName>
</protein>
<keyword evidence="6" id="KW-1003">Cell membrane</keyword>
<comment type="similarity">
    <text evidence="4 16">Belongs to the GSP E family.</text>
</comment>
<evidence type="ECO:0000256" key="16">
    <source>
        <dbReference type="RuleBase" id="RU366070"/>
    </source>
</evidence>
<dbReference type="NCBIfam" id="TIGR02533">
    <property type="entry name" value="type_II_gspE"/>
    <property type="match status" value="1"/>
</dbReference>
<dbReference type="Pfam" id="PF22341">
    <property type="entry name" value="GSPE_N1E"/>
    <property type="match status" value="1"/>
</dbReference>
<dbReference type="Gene3D" id="3.30.300.160">
    <property type="entry name" value="Type II secretion system, protein E, N-terminal domain"/>
    <property type="match status" value="1"/>
</dbReference>
<dbReference type="InterPro" id="IPR054757">
    <property type="entry name" value="GSPE_N1E"/>
</dbReference>
<dbReference type="EMBL" id="POUN01000006">
    <property type="protein sequence ID" value="PNF78983.1"/>
    <property type="molecule type" value="Genomic_DNA"/>
</dbReference>
<dbReference type="FunFam" id="3.30.450.90:FF:000001">
    <property type="entry name" value="Type II secretion system ATPase GspE"/>
    <property type="match status" value="1"/>
</dbReference>
<dbReference type="PANTHER" id="PTHR30258">
    <property type="entry name" value="TYPE II SECRETION SYSTEM PROTEIN GSPE-RELATED"/>
    <property type="match status" value="1"/>
</dbReference>
<evidence type="ECO:0000256" key="8">
    <source>
        <dbReference type="ARBA" id="ARBA00022723"/>
    </source>
</evidence>
<dbReference type="OrthoDB" id="9804785at2"/>
<evidence type="ECO:0000256" key="9">
    <source>
        <dbReference type="ARBA" id="ARBA00022741"/>
    </source>
</evidence>
<dbReference type="InterPro" id="IPR003593">
    <property type="entry name" value="AAA+_ATPase"/>
</dbReference>
<keyword evidence="9 16" id="KW-0547">Nucleotide-binding</keyword>
<evidence type="ECO:0000256" key="5">
    <source>
        <dbReference type="ARBA" id="ARBA00022448"/>
    </source>
</evidence>
<comment type="subcellular location">
    <subcellularLocation>
        <location evidence="3 16">Cell inner membrane</location>
    </subcellularLocation>
</comment>
<organism evidence="18 19">
    <name type="scientific">Stutzerimonas stutzeri</name>
    <name type="common">Pseudomonas stutzeri</name>
    <dbReference type="NCBI Taxonomy" id="316"/>
    <lineage>
        <taxon>Bacteria</taxon>
        <taxon>Pseudomonadati</taxon>
        <taxon>Pseudomonadota</taxon>
        <taxon>Gammaproteobacteria</taxon>
        <taxon>Pseudomonadales</taxon>
        <taxon>Pseudomonadaceae</taxon>
        <taxon>Stutzerimonas</taxon>
    </lineage>
</organism>
<dbReference type="InterPro" id="IPR037257">
    <property type="entry name" value="T2SS_E_N_sf"/>
</dbReference>
<dbReference type="InterPro" id="IPR013369">
    <property type="entry name" value="T2SS_GspE"/>
</dbReference>
<dbReference type="AlphaFoldDB" id="A0A2N8RX91"/>
<dbReference type="Gene3D" id="3.40.50.300">
    <property type="entry name" value="P-loop containing nucleotide triphosphate hydrolases"/>
    <property type="match status" value="1"/>
</dbReference>
<evidence type="ECO:0000259" key="17">
    <source>
        <dbReference type="PROSITE" id="PS00662"/>
    </source>
</evidence>
<dbReference type="CDD" id="cd01129">
    <property type="entry name" value="PulE-GspE-like"/>
    <property type="match status" value="1"/>
</dbReference>
<dbReference type="GO" id="GO:0008564">
    <property type="term" value="F:protein-exporting ATPase activity"/>
    <property type="evidence" value="ECO:0007669"/>
    <property type="project" value="UniProtKB-EC"/>
</dbReference>
<name>A0A2N8RX91_STUST</name>
<dbReference type="SUPFAM" id="SSF52540">
    <property type="entry name" value="P-loop containing nucleoside triphosphate hydrolases"/>
    <property type="match status" value="1"/>
</dbReference>
<dbReference type="GO" id="GO:0015627">
    <property type="term" value="C:type II protein secretion system complex"/>
    <property type="evidence" value="ECO:0007669"/>
    <property type="project" value="UniProtKB-UniRule"/>
</dbReference>
<reference evidence="18 19" key="1">
    <citation type="submission" date="2018-01" db="EMBL/GenBank/DDBJ databases">
        <title>Denitrification phenotypes of diverse strains of Pseudomonas stutzeri.</title>
        <authorList>
            <person name="Milligan D.A."/>
            <person name="Bergaust L."/>
            <person name="Bakken L.R."/>
            <person name="Frostegard A."/>
        </authorList>
    </citation>
    <scope>NUCLEOTIDE SEQUENCE [LARGE SCALE GENOMIC DNA]</scope>
    <source>
        <strain evidence="18 19">KC</strain>
    </source>
</reference>
<dbReference type="Proteomes" id="UP000235925">
    <property type="component" value="Unassembled WGS sequence"/>
</dbReference>
<evidence type="ECO:0000256" key="10">
    <source>
        <dbReference type="ARBA" id="ARBA00022833"/>
    </source>
</evidence>
<evidence type="ECO:0000256" key="2">
    <source>
        <dbReference type="ARBA" id="ARBA00003288"/>
    </source>
</evidence>
<keyword evidence="8" id="KW-0479">Metal-binding</keyword>
<proteinExistence type="inferred from homology"/>
<evidence type="ECO:0000256" key="14">
    <source>
        <dbReference type="ARBA" id="ARBA00023136"/>
    </source>
</evidence>
<evidence type="ECO:0000256" key="11">
    <source>
        <dbReference type="ARBA" id="ARBA00022840"/>
    </source>
</evidence>
<comment type="catalytic activity">
    <reaction evidence="15">
        <text>ATP + H2O + cellular proteinSide 1 = ADP + phosphate + cellular proteinSide 2.</text>
        <dbReference type="EC" id="7.4.2.8"/>
    </reaction>
</comment>
<dbReference type="Gene3D" id="3.30.450.90">
    <property type="match status" value="1"/>
</dbReference>
<dbReference type="FunFam" id="3.40.50.300:FF:000398">
    <property type="entry name" value="Type IV pilus assembly ATPase PilB"/>
    <property type="match status" value="1"/>
</dbReference>
<evidence type="ECO:0000313" key="19">
    <source>
        <dbReference type="Proteomes" id="UP000235925"/>
    </source>
</evidence>
<keyword evidence="7" id="KW-0997">Cell inner membrane</keyword>